<keyword evidence="5 9" id="KW-0067">ATP-binding</keyword>
<comment type="subcellular location">
    <subcellularLocation>
        <location evidence="9">Cytoplasm</location>
    </subcellularLocation>
</comment>
<evidence type="ECO:0000313" key="14">
    <source>
        <dbReference type="Proteomes" id="UP000030364"/>
    </source>
</evidence>
<feature type="domain" description="Arginyl tRNA synthetase N-terminal" evidence="12">
    <location>
        <begin position="4"/>
        <end position="83"/>
    </location>
</feature>
<comment type="catalytic activity">
    <reaction evidence="8 9">
        <text>tRNA(Arg) + L-arginine + ATP = L-arginyl-tRNA(Arg) + AMP + diphosphate</text>
        <dbReference type="Rhea" id="RHEA:20301"/>
        <dbReference type="Rhea" id="RHEA-COMP:9658"/>
        <dbReference type="Rhea" id="RHEA-COMP:9673"/>
        <dbReference type="ChEBI" id="CHEBI:30616"/>
        <dbReference type="ChEBI" id="CHEBI:32682"/>
        <dbReference type="ChEBI" id="CHEBI:33019"/>
        <dbReference type="ChEBI" id="CHEBI:78442"/>
        <dbReference type="ChEBI" id="CHEBI:78513"/>
        <dbReference type="ChEBI" id="CHEBI:456215"/>
        <dbReference type="EC" id="6.1.1.19"/>
    </reaction>
</comment>
<feature type="domain" description="DALR anticodon binding" evidence="11">
    <location>
        <begin position="474"/>
        <end position="593"/>
    </location>
</feature>
<dbReference type="Pfam" id="PF00750">
    <property type="entry name" value="tRNA-synt_1d"/>
    <property type="match status" value="2"/>
</dbReference>
<evidence type="ECO:0000259" key="11">
    <source>
        <dbReference type="SMART" id="SM00836"/>
    </source>
</evidence>
<dbReference type="SMART" id="SM01016">
    <property type="entry name" value="Arg_tRNA_synt_N"/>
    <property type="match status" value="1"/>
</dbReference>
<dbReference type="RefSeq" id="WP_038063746.1">
    <property type="nucleotide sequence ID" value="NZ_JPSL02000040.1"/>
</dbReference>
<dbReference type="GO" id="GO:0005524">
    <property type="term" value="F:ATP binding"/>
    <property type="evidence" value="ECO:0007669"/>
    <property type="project" value="UniProtKB-UniRule"/>
</dbReference>
<dbReference type="GO" id="GO:0004814">
    <property type="term" value="F:arginine-tRNA ligase activity"/>
    <property type="evidence" value="ECO:0007669"/>
    <property type="project" value="UniProtKB-UniRule"/>
</dbReference>
<keyword evidence="2 9" id="KW-0963">Cytoplasm</keyword>
<comment type="similarity">
    <text evidence="1 9 10">Belongs to the class-I aminoacyl-tRNA synthetase family.</text>
</comment>
<dbReference type="SUPFAM" id="SSF52374">
    <property type="entry name" value="Nucleotidylyl transferase"/>
    <property type="match status" value="1"/>
</dbReference>
<keyword evidence="6 9" id="KW-0648">Protein biosynthesis</keyword>
<reference evidence="13 14" key="1">
    <citation type="journal article" date="2015" name="Genome Announc.">
        <title>Draft Genome Sequence of the Thermophile Thermus filiformis ATCC 43280, Producer of Carotenoid-(Di)glucoside-Branched Fatty Acid (Di)esters and Source of Hyperthermostable Enzymes of Biotechnological Interest.</title>
        <authorList>
            <person name="Mandelli F."/>
            <person name="Oliveira Ramires B."/>
            <person name="Couger M.B."/>
            <person name="Paixao D.A."/>
            <person name="Camilo C.M."/>
            <person name="Polikarpov I."/>
            <person name="Prade R."/>
            <person name="Riano-Pachon D.M."/>
            <person name="Squina F.M."/>
        </authorList>
    </citation>
    <scope>NUCLEOTIDE SEQUENCE [LARGE SCALE GENOMIC DNA]</scope>
    <source>
        <strain evidence="13 14">ATCC 43280</strain>
    </source>
</reference>
<organism evidence="13 14">
    <name type="scientific">Thermus filiformis</name>
    <dbReference type="NCBI Taxonomy" id="276"/>
    <lineage>
        <taxon>Bacteria</taxon>
        <taxon>Thermotogati</taxon>
        <taxon>Deinococcota</taxon>
        <taxon>Deinococci</taxon>
        <taxon>Thermales</taxon>
        <taxon>Thermaceae</taxon>
        <taxon>Thermus</taxon>
    </lineage>
</organism>
<dbReference type="InterPro" id="IPR001278">
    <property type="entry name" value="Arg-tRNA-ligase"/>
</dbReference>
<dbReference type="InterPro" id="IPR008909">
    <property type="entry name" value="DALR_anticod-bd"/>
</dbReference>
<dbReference type="Proteomes" id="UP000030364">
    <property type="component" value="Unassembled WGS sequence"/>
</dbReference>
<dbReference type="PANTHER" id="PTHR11956:SF5">
    <property type="entry name" value="ARGININE--TRNA LIGASE, CYTOPLASMIC"/>
    <property type="match status" value="1"/>
</dbReference>
<name>A0A0A2XA92_THEFI</name>
<dbReference type="InterPro" id="IPR009080">
    <property type="entry name" value="tRNAsynth_Ia_anticodon-bd"/>
</dbReference>
<evidence type="ECO:0000256" key="7">
    <source>
        <dbReference type="ARBA" id="ARBA00023146"/>
    </source>
</evidence>
<evidence type="ECO:0000313" key="13">
    <source>
        <dbReference type="EMBL" id="KGQ22109.1"/>
    </source>
</evidence>
<dbReference type="Gene3D" id="3.30.1360.70">
    <property type="entry name" value="Arginyl tRNA synthetase N-terminal domain"/>
    <property type="match status" value="1"/>
</dbReference>
<accession>A0A0A2XA92</accession>
<evidence type="ECO:0000256" key="10">
    <source>
        <dbReference type="RuleBase" id="RU363038"/>
    </source>
</evidence>
<evidence type="ECO:0000259" key="12">
    <source>
        <dbReference type="SMART" id="SM01016"/>
    </source>
</evidence>
<dbReference type="AlphaFoldDB" id="A0A0A2XA92"/>
<dbReference type="SUPFAM" id="SSF55190">
    <property type="entry name" value="Arginyl-tRNA synthetase (ArgRS), N-terminal 'additional' domain"/>
    <property type="match status" value="1"/>
</dbReference>
<dbReference type="Pfam" id="PF05746">
    <property type="entry name" value="DALR_1"/>
    <property type="match status" value="1"/>
</dbReference>
<dbReference type="EMBL" id="JPSL02000040">
    <property type="protein sequence ID" value="KGQ22109.1"/>
    <property type="molecule type" value="Genomic_DNA"/>
</dbReference>
<dbReference type="FunFam" id="3.40.50.620:FF:000190">
    <property type="entry name" value="Arginine--tRNA ligase"/>
    <property type="match status" value="1"/>
</dbReference>
<feature type="short sequence motif" description="'HIGH' region" evidence="9">
    <location>
        <begin position="113"/>
        <end position="123"/>
    </location>
</feature>
<comment type="caution">
    <text evidence="13">The sequence shown here is derived from an EMBL/GenBank/DDBJ whole genome shotgun (WGS) entry which is preliminary data.</text>
</comment>
<dbReference type="PATRIC" id="fig|276.5.peg.1075"/>
<evidence type="ECO:0000256" key="2">
    <source>
        <dbReference type="ARBA" id="ARBA00022490"/>
    </source>
</evidence>
<dbReference type="Pfam" id="PF03485">
    <property type="entry name" value="Arg_tRNA_synt_N"/>
    <property type="match status" value="1"/>
</dbReference>
<dbReference type="Gene3D" id="3.40.50.620">
    <property type="entry name" value="HUPs"/>
    <property type="match status" value="1"/>
</dbReference>
<dbReference type="PROSITE" id="PS00178">
    <property type="entry name" value="AA_TRNA_LIGASE_I"/>
    <property type="match status" value="1"/>
</dbReference>
<evidence type="ECO:0000256" key="1">
    <source>
        <dbReference type="ARBA" id="ARBA00005594"/>
    </source>
</evidence>
<dbReference type="NCBIfam" id="NF002447">
    <property type="entry name" value="PRK01611.3-4"/>
    <property type="match status" value="1"/>
</dbReference>
<dbReference type="InterPro" id="IPR036695">
    <property type="entry name" value="Arg-tRNA-synth_N_sf"/>
</dbReference>
<evidence type="ECO:0000256" key="9">
    <source>
        <dbReference type="HAMAP-Rule" id="MF_00123"/>
    </source>
</evidence>
<dbReference type="HAMAP" id="MF_00123">
    <property type="entry name" value="Arg_tRNA_synth"/>
    <property type="match status" value="1"/>
</dbReference>
<gene>
    <name evidence="9" type="primary">argS</name>
    <name evidence="13" type="ORF">THFILI_08860</name>
</gene>
<dbReference type="GO" id="GO:0005737">
    <property type="term" value="C:cytoplasm"/>
    <property type="evidence" value="ECO:0007669"/>
    <property type="project" value="UniProtKB-SubCell"/>
</dbReference>
<evidence type="ECO:0000256" key="3">
    <source>
        <dbReference type="ARBA" id="ARBA00022598"/>
    </source>
</evidence>
<keyword evidence="14" id="KW-1185">Reference proteome</keyword>
<dbReference type="PRINTS" id="PR01038">
    <property type="entry name" value="TRNASYNTHARG"/>
</dbReference>
<dbReference type="Gene3D" id="1.10.730.10">
    <property type="entry name" value="Isoleucyl-tRNA Synthetase, Domain 1"/>
    <property type="match status" value="1"/>
</dbReference>
<dbReference type="InterPro" id="IPR001412">
    <property type="entry name" value="aa-tRNA-synth_I_CS"/>
</dbReference>
<dbReference type="GO" id="GO:0006420">
    <property type="term" value="P:arginyl-tRNA aminoacylation"/>
    <property type="evidence" value="ECO:0007669"/>
    <property type="project" value="UniProtKB-UniRule"/>
</dbReference>
<comment type="subunit">
    <text evidence="9">Monomer.</text>
</comment>
<dbReference type="InterPro" id="IPR005148">
    <property type="entry name" value="Arg-tRNA-synth_N"/>
</dbReference>
<keyword evidence="4 9" id="KW-0547">Nucleotide-binding</keyword>
<dbReference type="SMART" id="SM00836">
    <property type="entry name" value="DALR_1"/>
    <property type="match status" value="1"/>
</dbReference>
<protein>
    <recommendedName>
        <fullName evidence="9">Arginine--tRNA ligase</fullName>
        <ecNumber evidence="9">6.1.1.19</ecNumber>
    </recommendedName>
    <alternativeName>
        <fullName evidence="9">Arginyl-tRNA synthetase</fullName>
        <shortName evidence="9">ArgRS</shortName>
    </alternativeName>
</protein>
<dbReference type="InterPro" id="IPR014729">
    <property type="entry name" value="Rossmann-like_a/b/a_fold"/>
</dbReference>
<evidence type="ECO:0000256" key="4">
    <source>
        <dbReference type="ARBA" id="ARBA00022741"/>
    </source>
</evidence>
<keyword evidence="3 9" id="KW-0436">Ligase</keyword>
<dbReference type="SUPFAM" id="SSF47323">
    <property type="entry name" value="Anticodon-binding domain of a subclass of class I aminoacyl-tRNA synthetases"/>
    <property type="match status" value="1"/>
</dbReference>
<dbReference type="OrthoDB" id="9805987at2"/>
<dbReference type="InterPro" id="IPR035684">
    <property type="entry name" value="ArgRS_core"/>
</dbReference>
<dbReference type="STRING" id="276.THFILI_08860"/>
<dbReference type="PANTHER" id="PTHR11956">
    <property type="entry name" value="ARGINYL-TRNA SYNTHETASE"/>
    <property type="match status" value="1"/>
</dbReference>
<dbReference type="EC" id="6.1.1.19" evidence="9"/>
<proteinExistence type="inferred from homology"/>
<sequence length="593" mass="66414">MLKARLAEAVQEALRKLGAEAPVIVQRTPEDKPGDYGTPVAFALARSLKKPPQAIAEEIRRLLPPLDFLERAEVVGGYLNFHLRTEALLQEALKPPRPFPKERGRVLVEHTSVNPNKELHVGHLRNVALGDSLARILDYAGYQVEVLNYIDDTGRQAAESLFALRHYGLVWDGKEKYDHFVGRAYVRLHQDPEYERLQPEIEEVLHALERGELREEVNRILLAQLQTMHDLNAHYDLLVWESDIVRAGLLERALELLRKSPFVFTPEEGKYKGALVMDASGVIPGLEDPYFVLVRSGGAATYYAKDIAFQFWKMGLLEGLRFRPYENPYYPGLKTSAPEGEAYTPRAEATVNVIDARQSHPQALVRTALALVGRRDLMEKAIHLAYETVLLEGRQMSGRKGLTVSVDEVLEEAFRRALGVIREKNPDHPDPEGAARMVALAALRFAMVKVEPRKQIDFRYEEALSFEGDTGPYVQYAHARAAAILRKKEGEDEPALGQATPYERGLALWLLDFEERVLESAEEKSPHILAQYLLDLAAAWNAYYNAKENGRPATPVLTAPPGLRGLRLALVEKLKATLATGLGLLGIPAPEVM</sequence>
<evidence type="ECO:0000256" key="6">
    <source>
        <dbReference type="ARBA" id="ARBA00022917"/>
    </source>
</evidence>
<evidence type="ECO:0000256" key="8">
    <source>
        <dbReference type="ARBA" id="ARBA00049339"/>
    </source>
</evidence>
<keyword evidence="7 9" id="KW-0030">Aminoacyl-tRNA synthetase</keyword>
<evidence type="ECO:0000256" key="5">
    <source>
        <dbReference type="ARBA" id="ARBA00022840"/>
    </source>
</evidence>